<reference evidence="1" key="1">
    <citation type="submission" date="2023-08" db="EMBL/GenBank/DDBJ databases">
        <title>WGS of pathogenic bacterial species, Los Angeles County Public Health Laboratories.</title>
        <authorList>
            <person name="Garrigues J.M."/>
            <person name="Green N.M."/>
        </authorList>
    </citation>
    <scope>NUCLEOTIDE SEQUENCE</scope>
    <source>
        <strain evidence="1">LACPHL-BACT-2023-00068</strain>
    </source>
</reference>
<protein>
    <submittedName>
        <fullName evidence="1">Uncharacterized protein</fullName>
    </submittedName>
</protein>
<sequence length="122" mass="14474">MIKEKNETMKFAVGVVLQSYCNSIYYMADEYYDTAVFFAQKKEAADYLLYDLIKDLTDDFDYYKKLYGTGYEKQEHIDFSELKRKVLLLYEQYVKYFVMKNLKAASKEVKMIMTTGGVNDLF</sequence>
<name>A0AAW8HUP9_PLUGE</name>
<dbReference type="RefSeq" id="WP_052498717.1">
    <property type="nucleotide sequence ID" value="NZ_JAVDNV010000012.1"/>
</dbReference>
<accession>A0AAW8HUP9</accession>
<dbReference type="AlphaFoldDB" id="A0AAW8HUP9"/>
<gene>
    <name evidence="1" type="ORF">RBJ30_17130</name>
</gene>
<proteinExistence type="predicted"/>
<evidence type="ECO:0000313" key="2">
    <source>
        <dbReference type="Proteomes" id="UP001236270"/>
    </source>
</evidence>
<comment type="caution">
    <text evidence="1">The sequence shown here is derived from an EMBL/GenBank/DDBJ whole genome shotgun (WGS) entry which is preliminary data.</text>
</comment>
<dbReference type="Proteomes" id="UP001236270">
    <property type="component" value="Unassembled WGS sequence"/>
</dbReference>
<organism evidence="1 2">
    <name type="scientific">Pluralibacter gergoviae</name>
    <name type="common">Enterobacter gergoviae</name>
    <dbReference type="NCBI Taxonomy" id="61647"/>
    <lineage>
        <taxon>Bacteria</taxon>
        <taxon>Pseudomonadati</taxon>
        <taxon>Pseudomonadota</taxon>
        <taxon>Gammaproteobacteria</taxon>
        <taxon>Enterobacterales</taxon>
        <taxon>Enterobacteriaceae</taxon>
        <taxon>Pluralibacter</taxon>
    </lineage>
</organism>
<evidence type="ECO:0000313" key="1">
    <source>
        <dbReference type="EMBL" id="MDQ2310813.1"/>
    </source>
</evidence>
<dbReference type="EMBL" id="JAVDNV010000012">
    <property type="protein sequence ID" value="MDQ2310813.1"/>
    <property type="molecule type" value="Genomic_DNA"/>
</dbReference>